<feature type="signal peptide" evidence="11">
    <location>
        <begin position="1"/>
        <end position="20"/>
    </location>
</feature>
<evidence type="ECO:0000256" key="6">
    <source>
        <dbReference type="ARBA" id="ARBA00023001"/>
    </source>
</evidence>
<organism evidence="13 14">
    <name type="scientific">Gloeophyllum trabeum (strain ATCC 11539 / FP-39264 / Madison 617)</name>
    <name type="common">Brown rot fungus</name>
    <dbReference type="NCBI Taxonomy" id="670483"/>
    <lineage>
        <taxon>Eukaryota</taxon>
        <taxon>Fungi</taxon>
        <taxon>Dikarya</taxon>
        <taxon>Basidiomycota</taxon>
        <taxon>Agaricomycotina</taxon>
        <taxon>Agaricomycetes</taxon>
        <taxon>Gloeophyllales</taxon>
        <taxon>Gloeophyllaceae</taxon>
        <taxon>Gloeophyllum</taxon>
    </lineage>
</organism>
<evidence type="ECO:0000256" key="5">
    <source>
        <dbReference type="ARBA" id="ARBA00022801"/>
    </source>
</evidence>
<dbReference type="GO" id="GO:0008810">
    <property type="term" value="F:cellulase activity"/>
    <property type="evidence" value="ECO:0007669"/>
    <property type="project" value="UniProtKB-EC"/>
</dbReference>
<dbReference type="HOGENOM" id="CLU_029718_1_1_1"/>
<dbReference type="Proteomes" id="UP000030669">
    <property type="component" value="Unassembled WGS sequence"/>
</dbReference>
<keyword evidence="6" id="KW-0136">Cellulose degradation</keyword>
<dbReference type="eggNOG" id="ENOG502QTP4">
    <property type="taxonomic scope" value="Eukaryota"/>
</dbReference>
<protein>
    <recommendedName>
        <fullName evidence="3">cellulase</fullName>
        <ecNumber evidence="3">3.2.1.4</ecNumber>
    </recommendedName>
</protein>
<reference evidence="13 14" key="1">
    <citation type="journal article" date="2012" name="Science">
        <title>The Paleozoic origin of enzymatic lignin decomposition reconstructed from 31 fungal genomes.</title>
        <authorList>
            <person name="Floudas D."/>
            <person name="Binder M."/>
            <person name="Riley R."/>
            <person name="Barry K."/>
            <person name="Blanchette R.A."/>
            <person name="Henrissat B."/>
            <person name="Martinez A.T."/>
            <person name="Otillar R."/>
            <person name="Spatafora J.W."/>
            <person name="Yadav J.S."/>
            <person name="Aerts A."/>
            <person name="Benoit I."/>
            <person name="Boyd A."/>
            <person name="Carlson A."/>
            <person name="Copeland A."/>
            <person name="Coutinho P.M."/>
            <person name="de Vries R.P."/>
            <person name="Ferreira P."/>
            <person name="Findley K."/>
            <person name="Foster B."/>
            <person name="Gaskell J."/>
            <person name="Glotzer D."/>
            <person name="Gorecki P."/>
            <person name="Heitman J."/>
            <person name="Hesse C."/>
            <person name="Hori C."/>
            <person name="Igarashi K."/>
            <person name="Jurgens J.A."/>
            <person name="Kallen N."/>
            <person name="Kersten P."/>
            <person name="Kohler A."/>
            <person name="Kuees U."/>
            <person name="Kumar T.K.A."/>
            <person name="Kuo A."/>
            <person name="LaButti K."/>
            <person name="Larrondo L.F."/>
            <person name="Lindquist E."/>
            <person name="Ling A."/>
            <person name="Lombard V."/>
            <person name="Lucas S."/>
            <person name="Lundell T."/>
            <person name="Martin R."/>
            <person name="McLaughlin D.J."/>
            <person name="Morgenstern I."/>
            <person name="Morin E."/>
            <person name="Murat C."/>
            <person name="Nagy L.G."/>
            <person name="Nolan M."/>
            <person name="Ohm R.A."/>
            <person name="Patyshakuliyeva A."/>
            <person name="Rokas A."/>
            <person name="Ruiz-Duenas F.J."/>
            <person name="Sabat G."/>
            <person name="Salamov A."/>
            <person name="Samejima M."/>
            <person name="Schmutz J."/>
            <person name="Slot J.C."/>
            <person name="St John F."/>
            <person name="Stenlid J."/>
            <person name="Sun H."/>
            <person name="Sun S."/>
            <person name="Syed K."/>
            <person name="Tsang A."/>
            <person name="Wiebenga A."/>
            <person name="Young D."/>
            <person name="Pisabarro A."/>
            <person name="Eastwood D.C."/>
            <person name="Martin F."/>
            <person name="Cullen D."/>
            <person name="Grigoriev I.V."/>
            <person name="Hibbett D.S."/>
        </authorList>
    </citation>
    <scope>NUCLEOTIDE SEQUENCE [LARGE SCALE GENOMIC DNA]</scope>
    <source>
        <strain evidence="13 14">ATCC 11539</strain>
    </source>
</reference>
<dbReference type="AlphaFoldDB" id="S7RVA5"/>
<dbReference type="KEGG" id="gtr:GLOTRDRAFT_120257"/>
<keyword evidence="14" id="KW-1185">Reference proteome</keyword>
<accession>S7RVA5</accession>
<evidence type="ECO:0000256" key="4">
    <source>
        <dbReference type="ARBA" id="ARBA00022729"/>
    </source>
</evidence>
<evidence type="ECO:0000313" key="14">
    <source>
        <dbReference type="Proteomes" id="UP000030669"/>
    </source>
</evidence>
<comment type="similarity">
    <text evidence="2 10">Belongs to the glycosyl hydrolase 5 (cellulase A) family.</text>
</comment>
<keyword evidence="8 10" id="KW-0326">Glycosidase</keyword>
<evidence type="ECO:0000256" key="1">
    <source>
        <dbReference type="ARBA" id="ARBA00000966"/>
    </source>
</evidence>
<dbReference type="Gene3D" id="3.20.20.80">
    <property type="entry name" value="Glycosidases"/>
    <property type="match status" value="1"/>
</dbReference>
<evidence type="ECO:0000256" key="8">
    <source>
        <dbReference type="ARBA" id="ARBA00023295"/>
    </source>
</evidence>
<keyword evidence="5 10" id="KW-0378">Hydrolase</keyword>
<name>S7RVA5_GLOTA</name>
<comment type="catalytic activity">
    <reaction evidence="1">
        <text>Endohydrolysis of (1-&gt;4)-beta-D-glucosidic linkages in cellulose, lichenin and cereal beta-D-glucans.</text>
        <dbReference type="EC" id="3.2.1.4"/>
    </reaction>
</comment>
<dbReference type="RefSeq" id="XP_007863819.1">
    <property type="nucleotide sequence ID" value="XM_007865628.1"/>
</dbReference>
<dbReference type="GO" id="GO:0030245">
    <property type="term" value="P:cellulose catabolic process"/>
    <property type="evidence" value="ECO:0007669"/>
    <property type="project" value="UniProtKB-KW"/>
</dbReference>
<proteinExistence type="inferred from homology"/>
<dbReference type="EC" id="3.2.1.4" evidence="3"/>
<dbReference type="EMBL" id="KB469298">
    <property type="protein sequence ID" value="EPQ58710.1"/>
    <property type="molecule type" value="Genomic_DNA"/>
</dbReference>
<evidence type="ECO:0000256" key="9">
    <source>
        <dbReference type="ARBA" id="ARBA00023326"/>
    </source>
</evidence>
<keyword evidence="7" id="KW-0119">Carbohydrate metabolism</keyword>
<dbReference type="OMA" id="THANCTT"/>
<dbReference type="InterPro" id="IPR001547">
    <property type="entry name" value="Glyco_hydro_5"/>
</dbReference>
<dbReference type="Pfam" id="PF00150">
    <property type="entry name" value="Cellulase"/>
    <property type="match status" value="1"/>
</dbReference>
<dbReference type="OrthoDB" id="5823761at2759"/>
<dbReference type="InterPro" id="IPR018087">
    <property type="entry name" value="Glyco_hydro_5_CS"/>
</dbReference>
<keyword evidence="9" id="KW-0624">Polysaccharide degradation</keyword>
<evidence type="ECO:0000256" key="3">
    <source>
        <dbReference type="ARBA" id="ARBA00012601"/>
    </source>
</evidence>
<keyword evidence="4 11" id="KW-0732">Signal</keyword>
<evidence type="ECO:0000256" key="10">
    <source>
        <dbReference type="RuleBase" id="RU361153"/>
    </source>
</evidence>
<dbReference type="PANTHER" id="PTHR34142">
    <property type="entry name" value="ENDO-BETA-1,4-GLUCANASE A"/>
    <property type="match status" value="1"/>
</dbReference>
<gene>
    <name evidence="13" type="ORF">GLOTRDRAFT_120257</name>
</gene>
<evidence type="ECO:0000313" key="13">
    <source>
        <dbReference type="EMBL" id="EPQ58710.1"/>
    </source>
</evidence>
<sequence length="349" mass="37701">MKFLASTAVALACMVGSAFAQFRYTGVNIAGFDFGCGTDGTCDITQVVPPLTQYGGPDGLGQMQHFVRNDGYSLFRLPVGWQYLTNNTLGGTLYQPNFEKYNALVQACLSTGASCIVDVHNYARWDGGIIGQGGPTNEQFAALWYSLASEFKQYNNIIFGTMNEPHDLNVTLWAESVQYAVNAIREAGATTQLILLPGDQYTSAATIWSDGSGAALLNVTNPDGTKTNLIFDVHKYLDYDNSGTHANCTTNNIDTAWEPLSQWLRENGRQALNTETGGGNTASCIEYLCQQVAYQRTVADVILGYSGWAAGSFATDYILTETPTLNGTVWYDQPTVSYCLAPTAGLSSG</sequence>
<dbReference type="STRING" id="670483.S7RVA5"/>
<dbReference type="GeneID" id="19300617"/>
<evidence type="ECO:0000259" key="12">
    <source>
        <dbReference type="Pfam" id="PF00150"/>
    </source>
</evidence>
<evidence type="ECO:0000256" key="2">
    <source>
        <dbReference type="ARBA" id="ARBA00005641"/>
    </source>
</evidence>
<dbReference type="InterPro" id="IPR017853">
    <property type="entry name" value="GH"/>
</dbReference>
<dbReference type="PROSITE" id="PS00659">
    <property type="entry name" value="GLYCOSYL_HYDROL_F5"/>
    <property type="match status" value="1"/>
</dbReference>
<evidence type="ECO:0000256" key="11">
    <source>
        <dbReference type="SAM" id="SignalP"/>
    </source>
</evidence>
<dbReference type="FunFam" id="3.20.20.80:FF:000124">
    <property type="entry name" value="Exported cellulase"/>
    <property type="match status" value="1"/>
</dbReference>
<dbReference type="PANTHER" id="PTHR34142:SF5">
    <property type="entry name" value="CBM1 DOMAIN-CONTAINING PROTEIN"/>
    <property type="match status" value="1"/>
</dbReference>
<feature type="chain" id="PRO_5004544650" description="cellulase" evidence="11">
    <location>
        <begin position="21"/>
        <end position="349"/>
    </location>
</feature>
<evidence type="ECO:0000256" key="7">
    <source>
        <dbReference type="ARBA" id="ARBA00023277"/>
    </source>
</evidence>
<feature type="domain" description="Glycoside hydrolase family 5" evidence="12">
    <location>
        <begin position="53"/>
        <end position="310"/>
    </location>
</feature>
<dbReference type="SUPFAM" id="SSF51445">
    <property type="entry name" value="(Trans)glycosidases"/>
    <property type="match status" value="1"/>
</dbReference>